<dbReference type="PANTHER" id="PTHR31126">
    <property type="entry name" value="TYROSINE-PROTEIN PHOSPHATASE"/>
    <property type="match status" value="1"/>
</dbReference>
<keyword evidence="3" id="KW-1185">Reference proteome</keyword>
<dbReference type="RefSeq" id="WP_154502758.1">
    <property type="nucleotide sequence ID" value="NZ_VUMN01000003.1"/>
</dbReference>
<dbReference type="Pfam" id="PF13350">
    <property type="entry name" value="Y_phosphatase3"/>
    <property type="match status" value="1"/>
</dbReference>
<dbReference type="EMBL" id="VUMN01000003">
    <property type="protein sequence ID" value="MSS57730.1"/>
    <property type="molecule type" value="Genomic_DNA"/>
</dbReference>
<proteinExistence type="inferred from homology"/>
<comment type="caution">
    <text evidence="2">The sequence shown here is derived from an EMBL/GenBank/DDBJ whole genome shotgun (WGS) entry which is preliminary data.</text>
</comment>
<dbReference type="Proteomes" id="UP000461880">
    <property type="component" value="Unassembled WGS sequence"/>
</dbReference>
<dbReference type="AlphaFoldDB" id="A0A7X2NQJ4"/>
<dbReference type="InterPro" id="IPR016130">
    <property type="entry name" value="Tyr_Pase_AS"/>
</dbReference>
<reference evidence="2 3" key="1">
    <citation type="submission" date="2019-08" db="EMBL/GenBank/DDBJ databases">
        <title>In-depth cultivation of the pig gut microbiome towards novel bacterial diversity and tailored functional studies.</title>
        <authorList>
            <person name="Wylensek D."/>
            <person name="Hitch T.C.A."/>
            <person name="Clavel T."/>
        </authorList>
    </citation>
    <scope>NUCLEOTIDE SEQUENCE [LARGE SCALE GENOMIC DNA]</scope>
    <source>
        <strain evidence="2 3">Oil+RF-744-GAM-WT-6</strain>
    </source>
</reference>
<accession>A0A7X2NQJ4</accession>
<dbReference type="PROSITE" id="PS00383">
    <property type="entry name" value="TYR_PHOSPHATASE_1"/>
    <property type="match status" value="1"/>
</dbReference>
<sequence length="261" mass="30510">MILDKVMRPEINFRDLGGYQTEDGRVLRSGVFYRSSNLSRWNEQELHELACLNVHTILDLRTDYEVYEDPDPIPSDEMEYFRVSGMRDVNDAGVDYSPEGIRRMVHGDQDLSDHMKDLYLNMMFHNQAFEFLWILLQEGGHLPLLFHCATGKDRTGALSFLLLMALGIREDELMEDYLYSNVSFRSRIEHAFMDHEEELKKNPSLAHELQMENGVEESMGRAMLKKVKAEYADRNAFFLDQYGITEEQLTAFQNRFLNAKM</sequence>
<comment type="similarity">
    <text evidence="1">Belongs to the protein-tyrosine phosphatase family.</text>
</comment>
<evidence type="ECO:0000313" key="3">
    <source>
        <dbReference type="Proteomes" id="UP000461880"/>
    </source>
</evidence>
<name>A0A7X2NQJ4_9FIRM</name>
<dbReference type="GO" id="GO:0004721">
    <property type="term" value="F:phosphoprotein phosphatase activity"/>
    <property type="evidence" value="ECO:0007669"/>
    <property type="project" value="InterPro"/>
</dbReference>
<evidence type="ECO:0000256" key="1">
    <source>
        <dbReference type="ARBA" id="ARBA00009580"/>
    </source>
</evidence>
<dbReference type="InterPro" id="IPR029021">
    <property type="entry name" value="Prot-tyrosine_phosphatase-like"/>
</dbReference>
<dbReference type="PANTHER" id="PTHR31126:SF1">
    <property type="entry name" value="TYROSINE SPECIFIC PROTEIN PHOSPHATASES DOMAIN-CONTAINING PROTEIN"/>
    <property type="match status" value="1"/>
</dbReference>
<organism evidence="2 3">
    <name type="scientific">Stecheria intestinalis</name>
    <dbReference type="NCBI Taxonomy" id="2606630"/>
    <lineage>
        <taxon>Bacteria</taxon>
        <taxon>Bacillati</taxon>
        <taxon>Bacillota</taxon>
        <taxon>Erysipelotrichia</taxon>
        <taxon>Erysipelotrichales</taxon>
        <taxon>Erysipelotrichaceae</taxon>
        <taxon>Stecheria</taxon>
    </lineage>
</organism>
<gene>
    <name evidence="2" type="ORF">FYJ51_02270</name>
</gene>
<protein>
    <submittedName>
        <fullName evidence="2">Tyrosine-protein phosphatase</fullName>
    </submittedName>
</protein>
<evidence type="ECO:0000313" key="2">
    <source>
        <dbReference type="EMBL" id="MSS57730.1"/>
    </source>
</evidence>
<dbReference type="SUPFAM" id="SSF52799">
    <property type="entry name" value="(Phosphotyrosine protein) phosphatases II"/>
    <property type="match status" value="1"/>
</dbReference>
<dbReference type="InterPro" id="IPR026893">
    <property type="entry name" value="Tyr/Ser_Pase_IphP-type"/>
</dbReference>
<dbReference type="Gene3D" id="3.90.190.10">
    <property type="entry name" value="Protein tyrosine phosphatase superfamily"/>
    <property type="match status" value="1"/>
</dbReference>